<dbReference type="Proteomes" id="UP000664144">
    <property type="component" value="Unassembled WGS sequence"/>
</dbReference>
<organism evidence="1 2">
    <name type="scientific">Hymenobacter telluris</name>
    <dbReference type="NCBI Taxonomy" id="2816474"/>
    <lineage>
        <taxon>Bacteria</taxon>
        <taxon>Pseudomonadati</taxon>
        <taxon>Bacteroidota</taxon>
        <taxon>Cytophagia</taxon>
        <taxon>Cytophagales</taxon>
        <taxon>Hymenobacteraceae</taxon>
        <taxon>Hymenobacter</taxon>
    </lineage>
</organism>
<sequence length="102" mass="11405">MNTAIWVQDTYGCQNKRSEQAKAIINQKGQLYGKTTATVERLLGRPDEEELAEQTEKTYYYYLESGPQCEAGHPRSAANKLAIHFGAIGTVTEILTERPLAK</sequence>
<keyword evidence="2" id="KW-1185">Reference proteome</keyword>
<dbReference type="RefSeq" id="WP_206985000.1">
    <property type="nucleotide sequence ID" value="NZ_JAFLQZ010000008.1"/>
</dbReference>
<evidence type="ECO:0000313" key="1">
    <source>
        <dbReference type="EMBL" id="MBO0359078.1"/>
    </source>
</evidence>
<accession>A0A939F086</accession>
<reference evidence="1" key="1">
    <citation type="submission" date="2021-03" db="EMBL/GenBank/DDBJ databases">
        <authorList>
            <person name="Kim M.K."/>
        </authorList>
    </citation>
    <scope>NUCLEOTIDE SEQUENCE</scope>
    <source>
        <strain evidence="1">BT186</strain>
    </source>
</reference>
<dbReference type="EMBL" id="JAFLQZ010000008">
    <property type="protein sequence ID" value="MBO0359078.1"/>
    <property type="molecule type" value="Genomic_DNA"/>
</dbReference>
<gene>
    <name evidence="1" type="ORF">J0X19_14050</name>
</gene>
<evidence type="ECO:0000313" key="2">
    <source>
        <dbReference type="Proteomes" id="UP000664144"/>
    </source>
</evidence>
<name>A0A939F086_9BACT</name>
<protein>
    <submittedName>
        <fullName evidence="1">Uncharacterized protein</fullName>
    </submittedName>
</protein>
<proteinExistence type="predicted"/>
<comment type="caution">
    <text evidence="1">The sequence shown here is derived from an EMBL/GenBank/DDBJ whole genome shotgun (WGS) entry which is preliminary data.</text>
</comment>
<dbReference type="AlphaFoldDB" id="A0A939F086"/>